<dbReference type="InterPro" id="IPR017871">
    <property type="entry name" value="ABC_transporter-like_CS"/>
</dbReference>
<keyword evidence="2" id="KW-0547">Nucleotide-binding</keyword>
<dbReference type="SUPFAM" id="SSF52540">
    <property type="entry name" value="P-loop containing nucleoside triphosphate hydrolases"/>
    <property type="match status" value="1"/>
</dbReference>
<evidence type="ECO:0000256" key="1">
    <source>
        <dbReference type="ARBA" id="ARBA00022448"/>
    </source>
</evidence>
<evidence type="ECO:0000256" key="4">
    <source>
        <dbReference type="ARBA" id="ARBA00022967"/>
    </source>
</evidence>
<organism evidence="6 7">
    <name type="scientific">bacterium (Candidatus Ratteibacteria) CG23_combo_of_CG06-09_8_20_14_all_48_7</name>
    <dbReference type="NCBI Taxonomy" id="2014292"/>
    <lineage>
        <taxon>Bacteria</taxon>
        <taxon>Candidatus Ratteibacteria</taxon>
    </lineage>
</organism>
<name>A0A2G9YAV7_9BACT</name>
<dbReference type="PROSITE" id="PS00211">
    <property type="entry name" value="ABC_TRANSPORTER_1"/>
    <property type="match status" value="1"/>
</dbReference>
<dbReference type="GO" id="GO:0016887">
    <property type="term" value="F:ATP hydrolysis activity"/>
    <property type="evidence" value="ECO:0007669"/>
    <property type="project" value="InterPro"/>
</dbReference>
<comment type="caution">
    <text evidence="6">The sequence shown here is derived from an EMBL/GenBank/DDBJ whole genome shotgun (WGS) entry which is preliminary data.</text>
</comment>
<dbReference type="SMART" id="SM00382">
    <property type="entry name" value="AAA"/>
    <property type="match status" value="1"/>
</dbReference>
<dbReference type="InterPro" id="IPR003593">
    <property type="entry name" value="AAA+_ATPase"/>
</dbReference>
<evidence type="ECO:0000256" key="3">
    <source>
        <dbReference type="ARBA" id="ARBA00022840"/>
    </source>
</evidence>
<feature type="domain" description="ABC transporter" evidence="5">
    <location>
        <begin position="5"/>
        <end position="241"/>
    </location>
</feature>
<evidence type="ECO:0000256" key="2">
    <source>
        <dbReference type="ARBA" id="ARBA00022741"/>
    </source>
</evidence>
<dbReference type="FunFam" id="3.40.50.300:FF:000134">
    <property type="entry name" value="Iron-enterobactin ABC transporter ATP-binding protein"/>
    <property type="match status" value="1"/>
</dbReference>
<accession>A0A2G9YAV7</accession>
<dbReference type="PANTHER" id="PTHR42794">
    <property type="entry name" value="HEMIN IMPORT ATP-BINDING PROTEIN HMUV"/>
    <property type="match status" value="1"/>
</dbReference>
<dbReference type="AlphaFoldDB" id="A0A2G9YAV7"/>
<keyword evidence="4" id="KW-1278">Translocase</keyword>
<dbReference type="Gene3D" id="3.40.50.300">
    <property type="entry name" value="P-loop containing nucleotide triphosphate hydrolases"/>
    <property type="match status" value="1"/>
</dbReference>
<sequence length="270" mass="30173">MVMILKVRDLSCGYGARTVLQGVNFEVAEQEVVGIIGPNGSGKTTLLRAITRIVKPFQGQISFRGRDIYQVGFQELARNVAVVSQNLPGGFVRLEDFVLLGRTPYFHTFQFSENTNDIEVGKKAMELTDLWKLKDSFLEELSGGERQLASIARALCQEPDLLILDEPTAHLDITHQVVILDLIKRLNRTLGLTVIMVLHDLNLAGEYCDRLILLKNGQIYKDGSPPEVLTYQTIEEVYRTVVVVTKNPVSGNPYVVLVSEEERQKAKKSG</sequence>
<dbReference type="GO" id="GO:0005524">
    <property type="term" value="F:ATP binding"/>
    <property type="evidence" value="ECO:0007669"/>
    <property type="project" value="UniProtKB-KW"/>
</dbReference>
<keyword evidence="1" id="KW-0813">Transport</keyword>
<protein>
    <submittedName>
        <fullName evidence="6">Cobalamin ABC transporter ATP-binding protein</fullName>
    </submittedName>
</protein>
<evidence type="ECO:0000259" key="5">
    <source>
        <dbReference type="PROSITE" id="PS50893"/>
    </source>
</evidence>
<keyword evidence="3 6" id="KW-0067">ATP-binding</keyword>
<dbReference type="PROSITE" id="PS50893">
    <property type="entry name" value="ABC_TRANSPORTER_2"/>
    <property type="match status" value="1"/>
</dbReference>
<evidence type="ECO:0000313" key="7">
    <source>
        <dbReference type="Proteomes" id="UP000230392"/>
    </source>
</evidence>
<reference evidence="6 7" key="1">
    <citation type="submission" date="2017-09" db="EMBL/GenBank/DDBJ databases">
        <title>Depth-based differentiation of microbial function through sediment-hosted aquifers and enrichment of novel symbionts in the deep terrestrial subsurface.</title>
        <authorList>
            <person name="Probst A.J."/>
            <person name="Ladd B."/>
            <person name="Jarett J.K."/>
            <person name="Geller-Mcgrath D.E."/>
            <person name="Sieber C.M."/>
            <person name="Emerson J.B."/>
            <person name="Anantharaman K."/>
            <person name="Thomas B.C."/>
            <person name="Malmstrom R."/>
            <person name="Stieglmeier M."/>
            <person name="Klingl A."/>
            <person name="Woyke T."/>
            <person name="Ryan C.M."/>
            <person name="Banfield J.F."/>
        </authorList>
    </citation>
    <scope>NUCLEOTIDE SEQUENCE [LARGE SCALE GENOMIC DNA]</scope>
    <source>
        <strain evidence="6">CG23_combo_of_CG06-09_8_20_14_all_48_7</strain>
    </source>
</reference>
<dbReference type="Proteomes" id="UP000230392">
    <property type="component" value="Unassembled WGS sequence"/>
</dbReference>
<gene>
    <name evidence="6" type="ORF">COX46_02730</name>
</gene>
<dbReference type="CDD" id="cd03214">
    <property type="entry name" value="ABC_Iron-Siderophores_B12_Hemin"/>
    <property type="match status" value="1"/>
</dbReference>
<dbReference type="Pfam" id="PF00005">
    <property type="entry name" value="ABC_tran"/>
    <property type="match status" value="1"/>
</dbReference>
<dbReference type="PANTHER" id="PTHR42794:SF1">
    <property type="entry name" value="HEMIN IMPORT ATP-BINDING PROTEIN HMUV"/>
    <property type="match status" value="1"/>
</dbReference>
<dbReference type="InterPro" id="IPR027417">
    <property type="entry name" value="P-loop_NTPase"/>
</dbReference>
<dbReference type="EMBL" id="PCRF01000131">
    <property type="protein sequence ID" value="PIP16357.1"/>
    <property type="molecule type" value="Genomic_DNA"/>
</dbReference>
<dbReference type="InterPro" id="IPR003439">
    <property type="entry name" value="ABC_transporter-like_ATP-bd"/>
</dbReference>
<proteinExistence type="predicted"/>
<evidence type="ECO:0000313" key="6">
    <source>
        <dbReference type="EMBL" id="PIP16357.1"/>
    </source>
</evidence>